<evidence type="ECO:0000256" key="1">
    <source>
        <dbReference type="ARBA" id="ARBA00004141"/>
    </source>
</evidence>
<comment type="caution">
    <text evidence="9">The sequence shown here is derived from an EMBL/GenBank/DDBJ whole genome shotgun (WGS) entry which is preliminary data.</text>
</comment>
<feature type="transmembrane region" description="Helical" evidence="8">
    <location>
        <begin position="408"/>
        <end position="426"/>
    </location>
</feature>
<dbReference type="GO" id="GO:0015250">
    <property type="term" value="F:water channel activity"/>
    <property type="evidence" value="ECO:0007669"/>
    <property type="project" value="TreeGrafter"/>
</dbReference>
<feature type="transmembrane region" description="Helical" evidence="8">
    <location>
        <begin position="498"/>
        <end position="522"/>
    </location>
</feature>
<evidence type="ECO:0000256" key="3">
    <source>
        <dbReference type="ARBA" id="ARBA00022448"/>
    </source>
</evidence>
<dbReference type="InterPro" id="IPR000425">
    <property type="entry name" value="MIP"/>
</dbReference>
<feature type="non-terminal residue" evidence="9">
    <location>
        <position position="629"/>
    </location>
</feature>
<feature type="region of interest" description="Disordered" evidence="7">
    <location>
        <begin position="159"/>
        <end position="237"/>
    </location>
</feature>
<feature type="transmembrane region" description="Helical" evidence="8">
    <location>
        <begin position="466"/>
        <end position="486"/>
    </location>
</feature>
<dbReference type="Pfam" id="PF00230">
    <property type="entry name" value="MIP"/>
    <property type="match status" value="1"/>
</dbReference>
<feature type="compositionally biased region" description="Polar residues" evidence="7">
    <location>
        <begin position="14"/>
        <end position="31"/>
    </location>
</feature>
<evidence type="ECO:0000256" key="6">
    <source>
        <dbReference type="ARBA" id="ARBA00023136"/>
    </source>
</evidence>
<organism evidence="9 10">
    <name type="scientific">Aureobasidium melanogenum</name>
    <name type="common">Aureobasidium pullulans var. melanogenum</name>
    <dbReference type="NCBI Taxonomy" id="46634"/>
    <lineage>
        <taxon>Eukaryota</taxon>
        <taxon>Fungi</taxon>
        <taxon>Dikarya</taxon>
        <taxon>Ascomycota</taxon>
        <taxon>Pezizomycotina</taxon>
        <taxon>Dothideomycetes</taxon>
        <taxon>Dothideomycetidae</taxon>
        <taxon>Dothideales</taxon>
        <taxon>Saccotheciaceae</taxon>
        <taxon>Aureobasidium</taxon>
    </lineage>
</organism>
<dbReference type="GO" id="GO:0005886">
    <property type="term" value="C:plasma membrane"/>
    <property type="evidence" value="ECO:0007669"/>
    <property type="project" value="TreeGrafter"/>
</dbReference>
<evidence type="ECO:0000256" key="4">
    <source>
        <dbReference type="ARBA" id="ARBA00022692"/>
    </source>
</evidence>
<feature type="compositionally biased region" description="Basic and acidic residues" evidence="7">
    <location>
        <begin position="191"/>
        <end position="200"/>
    </location>
</feature>
<keyword evidence="10" id="KW-1185">Reference proteome</keyword>
<sequence>MDRSSADRGRRMRSTSSIQQDNFDVTSPSRESNNEDPPINPAINRARTFNQPESSPISMGIRRRGTTTSFRPRNRSLVRRATGTSFGNEEPFSLAGPQDVVAVAHQHVPYVDPGYAQLNPAYTQPMHAKPVWSLAKPLPRVVRPGMVPTASEIGTINQQVEDSEITEGDVEQGPEPTLRLGRVTDKLQAVRAERERRFLEGRSGSKRTGRSRADSSSSMHSQNQQLRPETSAQQGSTNVDVLPDVAEEQEPTDHEQFPEYDETFDPAQAYRPTYRPTYEFDDSFSAQTALDNSPDDDDLTLTNNNALEDEVYNAHTHWSVVRHRFRQELAEFLAVIVQLTLGFCADLSITLGGAAANNAIFGDLAWGFSTMIGIYIAGGPSGAHLNPVITIVLYIFRGFPKRQIGSYILAQLLGAFISGFIAYGIFSTQIHAYLASPAAGLTEKEATENILNAFLTGLRNDNVNLVTGYFTEFVATAFLALVVLALGDDTNTPPGAGMTALILGFVICVLLQAFGSTTGAALNSTRDLGPRLALYALGFNPDLVWKDNWWLWGPWLACIPGGIVGATLYDICIFTGGESPINYPRKRVWRAGHKAKKKWARRLRPWRKGKGKKAKEQEEEEQQQQKPQN</sequence>
<evidence type="ECO:0000313" key="9">
    <source>
        <dbReference type="EMBL" id="KAG9984012.1"/>
    </source>
</evidence>
<accession>A0A9P8JXI3</accession>
<dbReference type="Gene3D" id="1.20.1080.10">
    <property type="entry name" value="Glycerol uptake facilitator protein"/>
    <property type="match status" value="1"/>
</dbReference>
<feature type="transmembrane region" description="Helical" evidence="8">
    <location>
        <begin position="372"/>
        <end position="396"/>
    </location>
</feature>
<feature type="compositionally biased region" description="Basic residues" evidence="7">
    <location>
        <begin position="593"/>
        <end position="613"/>
    </location>
</feature>
<feature type="region of interest" description="Disordered" evidence="7">
    <location>
        <begin position="593"/>
        <end position="629"/>
    </location>
</feature>
<dbReference type="SUPFAM" id="SSF81338">
    <property type="entry name" value="Aquaporin-like"/>
    <property type="match status" value="1"/>
</dbReference>
<evidence type="ECO:0000313" key="10">
    <source>
        <dbReference type="Proteomes" id="UP000729357"/>
    </source>
</evidence>
<evidence type="ECO:0000256" key="7">
    <source>
        <dbReference type="SAM" id="MobiDB-lite"/>
    </source>
</evidence>
<keyword evidence="5 8" id="KW-1133">Transmembrane helix</keyword>
<reference evidence="9" key="2">
    <citation type="submission" date="2021-08" db="EMBL/GenBank/DDBJ databases">
        <authorList>
            <person name="Gostincar C."/>
            <person name="Sun X."/>
            <person name="Song Z."/>
            <person name="Gunde-Cimerman N."/>
        </authorList>
    </citation>
    <scope>NUCLEOTIDE SEQUENCE</scope>
    <source>
        <strain evidence="9">EXF-9298</strain>
    </source>
</reference>
<feature type="transmembrane region" description="Helical" evidence="8">
    <location>
        <begin position="332"/>
        <end position="352"/>
    </location>
</feature>
<dbReference type="GO" id="GO:0015254">
    <property type="term" value="F:glycerol channel activity"/>
    <property type="evidence" value="ECO:0007669"/>
    <property type="project" value="TreeGrafter"/>
</dbReference>
<protein>
    <submittedName>
        <fullName evidence="9">Aquaporin-like protein</fullName>
    </submittedName>
</protein>
<feature type="compositionally biased region" description="Polar residues" evidence="7">
    <location>
        <begin position="222"/>
        <end position="237"/>
    </location>
</feature>
<dbReference type="PANTHER" id="PTHR43829:SF24">
    <property type="entry name" value="MIP AQUAPORIN (EUROFUNG)"/>
    <property type="match status" value="1"/>
</dbReference>
<dbReference type="Proteomes" id="UP000729357">
    <property type="component" value="Unassembled WGS sequence"/>
</dbReference>
<evidence type="ECO:0000256" key="2">
    <source>
        <dbReference type="ARBA" id="ARBA00006175"/>
    </source>
</evidence>
<reference evidence="9" key="1">
    <citation type="journal article" date="2021" name="J Fungi (Basel)">
        <title>Virulence traits and population genomics of the black yeast Aureobasidium melanogenum.</title>
        <authorList>
            <person name="Cernosa A."/>
            <person name="Sun X."/>
            <person name="Gostincar C."/>
            <person name="Fang C."/>
            <person name="Gunde-Cimerman N."/>
            <person name="Song Z."/>
        </authorList>
    </citation>
    <scope>NUCLEOTIDE SEQUENCE</scope>
    <source>
        <strain evidence="9">EXF-9298</strain>
    </source>
</reference>
<proteinExistence type="inferred from homology"/>
<name>A0A9P8JXI3_AURME</name>
<evidence type="ECO:0000256" key="5">
    <source>
        <dbReference type="ARBA" id="ARBA00022989"/>
    </source>
</evidence>
<keyword evidence="6 8" id="KW-0472">Membrane</keyword>
<dbReference type="PANTHER" id="PTHR43829">
    <property type="entry name" value="AQUAPORIN OR AQUAGLYCEROPORIN RELATED"/>
    <property type="match status" value="1"/>
</dbReference>
<keyword evidence="4 8" id="KW-0812">Transmembrane</keyword>
<dbReference type="EMBL" id="JAHFXS010000539">
    <property type="protein sequence ID" value="KAG9984012.1"/>
    <property type="molecule type" value="Genomic_DNA"/>
</dbReference>
<feature type="compositionally biased region" description="Acidic residues" evidence="7">
    <location>
        <begin position="161"/>
        <end position="172"/>
    </location>
</feature>
<evidence type="ECO:0000256" key="8">
    <source>
        <dbReference type="SAM" id="Phobius"/>
    </source>
</evidence>
<dbReference type="InterPro" id="IPR023271">
    <property type="entry name" value="Aquaporin-like"/>
</dbReference>
<keyword evidence="3" id="KW-0813">Transport</keyword>
<gene>
    <name evidence="9" type="ORF">KCU98_g5711</name>
</gene>
<feature type="compositionally biased region" description="Polar residues" evidence="7">
    <location>
        <begin position="47"/>
        <end position="57"/>
    </location>
</feature>
<dbReference type="CDD" id="cd00333">
    <property type="entry name" value="MIP"/>
    <property type="match status" value="1"/>
</dbReference>
<dbReference type="PRINTS" id="PR00783">
    <property type="entry name" value="MINTRINSICP"/>
</dbReference>
<comment type="subcellular location">
    <subcellularLocation>
        <location evidence="1">Membrane</location>
        <topology evidence="1">Multi-pass membrane protein</topology>
    </subcellularLocation>
</comment>
<dbReference type="InterPro" id="IPR050363">
    <property type="entry name" value="MIP/Aquaporin"/>
</dbReference>
<comment type="similarity">
    <text evidence="2">Belongs to the MIP/aquaporin (TC 1.A.8) family.</text>
</comment>
<dbReference type="AlphaFoldDB" id="A0A9P8JXI3"/>
<feature type="transmembrane region" description="Helical" evidence="8">
    <location>
        <begin position="549"/>
        <end position="577"/>
    </location>
</feature>
<feature type="region of interest" description="Disordered" evidence="7">
    <location>
        <begin position="1"/>
        <end position="70"/>
    </location>
</feature>